<comment type="caution">
    <text evidence="1">The sequence shown here is derived from an EMBL/GenBank/DDBJ whole genome shotgun (WGS) entry which is preliminary data.</text>
</comment>
<dbReference type="AlphaFoldDB" id="H0EY57"/>
<dbReference type="InParanoid" id="H0EY57"/>
<organism evidence="1 2">
    <name type="scientific">Glarea lozoyensis (strain ATCC 74030 / MF5533)</name>
    <dbReference type="NCBI Taxonomy" id="1104152"/>
    <lineage>
        <taxon>Eukaryota</taxon>
        <taxon>Fungi</taxon>
        <taxon>Dikarya</taxon>
        <taxon>Ascomycota</taxon>
        <taxon>Pezizomycotina</taxon>
        <taxon>Leotiomycetes</taxon>
        <taxon>Helotiales</taxon>
        <taxon>Helotiaceae</taxon>
        <taxon>Glarea</taxon>
    </lineage>
</organism>
<reference evidence="1 2" key="1">
    <citation type="journal article" date="2012" name="Eukaryot. Cell">
        <title>Genome sequence of the fungus Glarea lozoyensis: the first genome sequence of a species from the Helotiaceae family.</title>
        <authorList>
            <person name="Youssar L."/>
            <person name="Gruening B.A."/>
            <person name="Erxleben A."/>
            <person name="Guenther S."/>
            <person name="Huettel W."/>
        </authorList>
    </citation>
    <scope>NUCLEOTIDE SEQUENCE [LARGE SCALE GENOMIC DNA]</scope>
    <source>
        <strain evidence="2">ATCC 74030 / MF5533</strain>
    </source>
</reference>
<protein>
    <submittedName>
        <fullName evidence="1">Uncharacterized protein</fullName>
    </submittedName>
</protein>
<name>H0EY57_GLAL7</name>
<dbReference type="Proteomes" id="UP000005446">
    <property type="component" value="Unassembled WGS sequence"/>
</dbReference>
<gene>
    <name evidence="1" type="ORF">M7I_7754</name>
</gene>
<dbReference type="EMBL" id="AGUE01000239">
    <property type="protein sequence ID" value="EHK96545.1"/>
    <property type="molecule type" value="Genomic_DNA"/>
</dbReference>
<accession>H0EY57</accession>
<dbReference type="HOGENOM" id="CLU_2722466_0_0_1"/>
<keyword evidence="2" id="KW-1185">Reference proteome</keyword>
<sequence>MLDGTVGKARKGNLGKLSTDLTWVVVGGHLPDLSRGKTAETYPKFHPTEKVKPPLIVYQWAFGYTNVEFDAT</sequence>
<evidence type="ECO:0000313" key="1">
    <source>
        <dbReference type="EMBL" id="EHK96545.1"/>
    </source>
</evidence>
<evidence type="ECO:0000313" key="2">
    <source>
        <dbReference type="Proteomes" id="UP000005446"/>
    </source>
</evidence>
<proteinExistence type="predicted"/>